<dbReference type="Gene3D" id="1.10.287.1490">
    <property type="match status" value="1"/>
</dbReference>
<sequence>MKRTQRAQSSKTKSWWWDSHIGPQNSKWLAESLEEMEKQVKEMLGFIEEEEGEFSAEKAEAYYQKRPLLITHVKNFYRMYCALAERYNSVTGELHKNIPSSLQSHGSFGISESDFETQSSSTFPEPDMQEKMPQTKEKPLADCSDVSVGSGVSSEVSKKGSVGSSSSSESDSELEESKEENGSIFYALSQKIIELEDELNEAREKLDALEEKKMYCQCDFGSDSKASEHEDKLQNSDMESNNLQNDLEERASALESLTDSEKEALKALLLEHKNEIEVLKGTEASASKQFEVELAHRDLEIDKCKHELGALSEKYLHDKSTLETELRNLQEVIKNLEDDVAKMSQEKLQLKSQIEELEQVTHSLEYSASEIVKLQEVIKNTQAELEKVAEENEVLKERTIEFKQLFKDFDVSGREVTKLPETIKNLEAQLERALEEKSILQYRIKELEQVMCDSLEKHSQEQSSLNADLLKLSEANASLQGKLSSLETELMRVYVDKEEDSLNSEKQISVLNQDLDNLKSKLELLSSEKATVDDKLANLLTDIMTRDEKMKQMDEHISQLQLEHAKLLAESDDARKSLSELRARVSELEEEVEKQKLVISESAEGKREAIRQLCFSLEHYRSGYQELRQLLHGHRRPLVMAT</sequence>
<evidence type="ECO:0000256" key="1">
    <source>
        <dbReference type="ARBA" id="ARBA00023054"/>
    </source>
</evidence>
<evidence type="ECO:0000256" key="4">
    <source>
        <dbReference type="SAM" id="MobiDB-lite"/>
    </source>
</evidence>
<dbReference type="EMBL" id="GBRH01213528">
    <property type="protein sequence ID" value="JAD84367.1"/>
    <property type="molecule type" value="Transcribed_RNA"/>
</dbReference>
<name>A0A0A9DKR4_ARUDO</name>
<dbReference type="InterPro" id="IPR011684">
    <property type="entry name" value="NAB"/>
</dbReference>
<proteinExistence type="inferred from homology"/>
<protein>
    <recommendedName>
        <fullName evidence="5">NAB domain-containing protein</fullName>
    </recommendedName>
</protein>
<evidence type="ECO:0000313" key="6">
    <source>
        <dbReference type="EMBL" id="JAD84367.1"/>
    </source>
</evidence>
<evidence type="ECO:0000256" key="3">
    <source>
        <dbReference type="SAM" id="Coils"/>
    </source>
</evidence>
<feature type="region of interest" description="Disordered" evidence="4">
    <location>
        <begin position="105"/>
        <end position="181"/>
    </location>
</feature>
<dbReference type="PANTHER" id="PTHR32258:SF11">
    <property type="entry name" value="OS05G0168800 PROTEIN"/>
    <property type="match status" value="1"/>
</dbReference>
<feature type="compositionally biased region" description="Basic and acidic residues" evidence="4">
    <location>
        <begin position="128"/>
        <end position="140"/>
    </location>
</feature>
<dbReference type="GO" id="GO:0003779">
    <property type="term" value="F:actin binding"/>
    <property type="evidence" value="ECO:0007669"/>
    <property type="project" value="InterPro"/>
</dbReference>
<dbReference type="AlphaFoldDB" id="A0A0A9DKR4"/>
<organism evidence="6">
    <name type="scientific">Arundo donax</name>
    <name type="common">Giant reed</name>
    <name type="synonym">Donax arundinaceus</name>
    <dbReference type="NCBI Taxonomy" id="35708"/>
    <lineage>
        <taxon>Eukaryota</taxon>
        <taxon>Viridiplantae</taxon>
        <taxon>Streptophyta</taxon>
        <taxon>Embryophyta</taxon>
        <taxon>Tracheophyta</taxon>
        <taxon>Spermatophyta</taxon>
        <taxon>Magnoliopsida</taxon>
        <taxon>Liliopsida</taxon>
        <taxon>Poales</taxon>
        <taxon>Poaceae</taxon>
        <taxon>PACMAD clade</taxon>
        <taxon>Arundinoideae</taxon>
        <taxon>Arundineae</taxon>
        <taxon>Arundo</taxon>
    </lineage>
</organism>
<feature type="compositionally biased region" description="Low complexity" evidence="4">
    <location>
        <begin position="144"/>
        <end position="169"/>
    </location>
</feature>
<reference evidence="6" key="2">
    <citation type="journal article" date="2015" name="Data Brief">
        <title>Shoot transcriptome of the giant reed, Arundo donax.</title>
        <authorList>
            <person name="Barrero R.A."/>
            <person name="Guerrero F.D."/>
            <person name="Moolhuijzen P."/>
            <person name="Goolsby J.A."/>
            <person name="Tidwell J."/>
            <person name="Bellgard S.E."/>
            <person name="Bellgard M.I."/>
        </authorList>
    </citation>
    <scope>NUCLEOTIDE SEQUENCE</scope>
    <source>
        <tissue evidence="6">Shoot tissue taken approximately 20 cm above the soil surface</tissue>
    </source>
</reference>
<dbReference type="Pfam" id="PF07765">
    <property type="entry name" value="KIP1"/>
    <property type="match status" value="1"/>
</dbReference>
<dbReference type="PANTHER" id="PTHR32258">
    <property type="entry name" value="PROTEIN NETWORKED 4A"/>
    <property type="match status" value="1"/>
</dbReference>
<accession>A0A0A9DKR4</accession>
<feature type="region of interest" description="Disordered" evidence="4">
    <location>
        <begin position="221"/>
        <end position="241"/>
    </location>
</feature>
<evidence type="ECO:0000259" key="5">
    <source>
        <dbReference type="PROSITE" id="PS51774"/>
    </source>
</evidence>
<keyword evidence="1 3" id="KW-0175">Coiled coil</keyword>
<feature type="domain" description="NAB" evidence="5">
    <location>
        <begin position="13"/>
        <end position="94"/>
    </location>
</feature>
<dbReference type="PROSITE" id="PS51774">
    <property type="entry name" value="NAB"/>
    <property type="match status" value="1"/>
</dbReference>
<feature type="coiled-coil region" evidence="3">
    <location>
        <begin position="312"/>
        <end position="598"/>
    </location>
</feature>
<dbReference type="InterPro" id="IPR051861">
    <property type="entry name" value="NET_actin-binding_domain"/>
</dbReference>
<feature type="compositionally biased region" description="Basic and acidic residues" evidence="4">
    <location>
        <begin position="225"/>
        <end position="234"/>
    </location>
</feature>
<reference evidence="6" key="1">
    <citation type="submission" date="2014-09" db="EMBL/GenBank/DDBJ databases">
        <authorList>
            <person name="Magalhaes I.L.F."/>
            <person name="Oliveira U."/>
            <person name="Santos F.R."/>
            <person name="Vidigal T.H.D.A."/>
            <person name="Brescovit A.D."/>
            <person name="Santos A.J."/>
        </authorList>
    </citation>
    <scope>NUCLEOTIDE SEQUENCE</scope>
    <source>
        <tissue evidence="6">Shoot tissue taken approximately 20 cm above the soil surface</tissue>
    </source>
</reference>
<dbReference type="GO" id="GO:0005774">
    <property type="term" value="C:vacuolar membrane"/>
    <property type="evidence" value="ECO:0007669"/>
    <property type="project" value="TreeGrafter"/>
</dbReference>
<comment type="similarity">
    <text evidence="2">Belongs to the NET family.</text>
</comment>
<evidence type="ECO:0000256" key="2">
    <source>
        <dbReference type="ARBA" id="ARBA00038006"/>
    </source>
</evidence>